<evidence type="ECO:0000256" key="1">
    <source>
        <dbReference type="SAM" id="Phobius"/>
    </source>
</evidence>
<keyword evidence="3" id="KW-1185">Reference proteome</keyword>
<dbReference type="Pfam" id="PF03140">
    <property type="entry name" value="DUF247"/>
    <property type="match status" value="1"/>
</dbReference>
<keyword evidence="1" id="KW-0472">Membrane</keyword>
<sequence length="531" mass="61094">MSGEYDSLIVDDTEMQSEIELAYEITSSGAITRQYGQTGDKQLLDELEAVKINIRDTQEEKTCDDIKIQKTPEIMLRNGDLNEYFRPRELSIGPIHAADSNLFKKELKLKLAARFIEATGIKADDLLEEFKREIKVIVTYIDIEKQGLTMEIKAIKTYFDEEVIKSFNDEEELIRLVFLDGCAMLEFIHGYVNQRLNMFEISNGQAALIQQDMFLLENQIPFRILEVLMGLGERGKISTRAWEDDFLRFIRTSNIIVPDDSRKAIDMIVLRRELHKKPAHILDLNRRMLCLGFQYELQQFLESLTCCSKFFFLCVLPLVFCVMDCFNKSDDDPSAYRSTKQTFRNVQELKAAGINFKPSRSLESISFHSRFTITGILKIPTLVVDDTTARKFFNLVAFEMCLPTKEHPDTKEQTKYWVTSYINLLDLLIDNEQDVKDLRTADTLRNGLSSDVQVAQLINLIGSKCFAPPKDAYGHVKNDIEKHYKRRCAIWMAQACQGHFNSPWTILALFAATAVLVLTAIQTWYAVNPKK</sequence>
<dbReference type="EMBL" id="BTGU01000036">
    <property type="protein sequence ID" value="GMN51097.1"/>
    <property type="molecule type" value="Genomic_DNA"/>
</dbReference>
<protein>
    <submittedName>
        <fullName evidence="2">Uncharacterized protein</fullName>
    </submittedName>
</protein>
<accession>A0AA88AI24</accession>
<dbReference type="AlphaFoldDB" id="A0AA88AI24"/>
<gene>
    <name evidence="2" type="ORF">TIFTF001_020253</name>
</gene>
<name>A0AA88AI24_FICCA</name>
<dbReference type="InterPro" id="IPR004158">
    <property type="entry name" value="DUF247_pln"/>
</dbReference>
<organism evidence="2 3">
    <name type="scientific">Ficus carica</name>
    <name type="common">Common fig</name>
    <dbReference type="NCBI Taxonomy" id="3494"/>
    <lineage>
        <taxon>Eukaryota</taxon>
        <taxon>Viridiplantae</taxon>
        <taxon>Streptophyta</taxon>
        <taxon>Embryophyta</taxon>
        <taxon>Tracheophyta</taxon>
        <taxon>Spermatophyta</taxon>
        <taxon>Magnoliopsida</taxon>
        <taxon>eudicotyledons</taxon>
        <taxon>Gunneridae</taxon>
        <taxon>Pentapetalae</taxon>
        <taxon>rosids</taxon>
        <taxon>fabids</taxon>
        <taxon>Rosales</taxon>
        <taxon>Moraceae</taxon>
        <taxon>Ficeae</taxon>
        <taxon>Ficus</taxon>
    </lineage>
</organism>
<dbReference type="PANTHER" id="PTHR31170">
    <property type="entry name" value="BNAC04G53230D PROTEIN"/>
    <property type="match status" value="1"/>
</dbReference>
<proteinExistence type="predicted"/>
<dbReference type="Proteomes" id="UP001187192">
    <property type="component" value="Unassembled WGS sequence"/>
</dbReference>
<dbReference type="PANTHER" id="PTHR31170:SF25">
    <property type="entry name" value="BNAA09G04570D PROTEIN"/>
    <property type="match status" value="1"/>
</dbReference>
<evidence type="ECO:0000313" key="3">
    <source>
        <dbReference type="Proteomes" id="UP001187192"/>
    </source>
</evidence>
<feature type="transmembrane region" description="Helical" evidence="1">
    <location>
        <begin position="504"/>
        <end position="527"/>
    </location>
</feature>
<keyword evidence="1" id="KW-0812">Transmembrane</keyword>
<comment type="caution">
    <text evidence="2">The sequence shown here is derived from an EMBL/GenBank/DDBJ whole genome shotgun (WGS) entry which is preliminary data.</text>
</comment>
<reference evidence="2" key="1">
    <citation type="submission" date="2023-07" db="EMBL/GenBank/DDBJ databases">
        <title>draft genome sequence of fig (Ficus carica).</title>
        <authorList>
            <person name="Takahashi T."/>
            <person name="Nishimura K."/>
        </authorList>
    </citation>
    <scope>NUCLEOTIDE SEQUENCE</scope>
</reference>
<keyword evidence="1" id="KW-1133">Transmembrane helix</keyword>
<evidence type="ECO:0000313" key="2">
    <source>
        <dbReference type="EMBL" id="GMN51097.1"/>
    </source>
</evidence>